<feature type="transmembrane region" description="Helical" evidence="1">
    <location>
        <begin position="35"/>
        <end position="55"/>
    </location>
</feature>
<keyword evidence="1" id="KW-0472">Membrane</keyword>
<dbReference type="Proteomes" id="UP001308005">
    <property type="component" value="Unassembled WGS sequence"/>
</dbReference>
<dbReference type="EMBL" id="JAYMYJ010000105">
    <property type="protein sequence ID" value="MEB4591492.1"/>
    <property type="molecule type" value="Genomic_DNA"/>
</dbReference>
<organism evidence="2 3">
    <name type="scientific">Candidatus Thiothrix phosphatis</name>
    <dbReference type="NCBI Taxonomy" id="3112415"/>
    <lineage>
        <taxon>Bacteria</taxon>
        <taxon>Pseudomonadati</taxon>
        <taxon>Pseudomonadota</taxon>
        <taxon>Gammaproteobacteria</taxon>
        <taxon>Thiotrichales</taxon>
        <taxon>Thiotrichaceae</taxon>
        <taxon>Thiothrix</taxon>
    </lineage>
</organism>
<keyword evidence="3" id="KW-1185">Reference proteome</keyword>
<keyword evidence="1" id="KW-0812">Transmembrane</keyword>
<keyword evidence="1" id="KW-1133">Transmembrane helix</keyword>
<gene>
    <name evidence="2" type="ORF">VSS37_10915</name>
</gene>
<dbReference type="SUPFAM" id="SSF81442">
    <property type="entry name" value="Cytochrome c oxidase subunit I-like"/>
    <property type="match status" value="1"/>
</dbReference>
<evidence type="ECO:0000313" key="3">
    <source>
        <dbReference type="Proteomes" id="UP001308005"/>
    </source>
</evidence>
<comment type="caution">
    <text evidence="2">The sequence shown here is derived from an EMBL/GenBank/DDBJ whole genome shotgun (WGS) entry which is preliminary data.</text>
</comment>
<reference evidence="2 3" key="2">
    <citation type="submission" date="2024-01" db="EMBL/GenBank/DDBJ databases">
        <authorList>
            <person name="Xie X."/>
        </authorList>
    </citation>
    <scope>NUCLEOTIDE SEQUENCE [LARGE SCALE GENOMIC DNA]</scope>
    <source>
        <strain evidence="2">SCUT-1</strain>
    </source>
</reference>
<dbReference type="Gene3D" id="1.20.210.10">
    <property type="entry name" value="Cytochrome c oxidase-like, subunit I domain"/>
    <property type="match status" value="1"/>
</dbReference>
<reference evidence="3" key="1">
    <citation type="submission" date="2023-07" db="EMBL/GenBank/DDBJ databases">
        <title>The carbon used by Thiothrix.</title>
        <authorList>
            <person name="Chen L."/>
        </authorList>
    </citation>
    <scope>NUCLEOTIDE SEQUENCE [LARGE SCALE GENOMIC DNA]</scope>
</reference>
<sequence>MDARADHLPADGHAAPHGSAKGVLRWITTTNHKDIGTLYLCFSLLMLFVGGAMALV</sequence>
<feature type="non-terminal residue" evidence="2">
    <location>
        <position position="56"/>
    </location>
</feature>
<accession>A0ABU6CXD7</accession>
<proteinExistence type="predicted"/>
<evidence type="ECO:0000256" key="1">
    <source>
        <dbReference type="SAM" id="Phobius"/>
    </source>
</evidence>
<name>A0ABU6CXD7_9GAMM</name>
<dbReference type="InterPro" id="IPR036927">
    <property type="entry name" value="Cyt_c_oxase-like_su1_sf"/>
</dbReference>
<protein>
    <submittedName>
        <fullName evidence="2">Cytochrome c oxidase subunit I</fullName>
    </submittedName>
</protein>
<evidence type="ECO:0000313" key="2">
    <source>
        <dbReference type="EMBL" id="MEB4591492.1"/>
    </source>
</evidence>